<evidence type="ECO:0000313" key="9">
    <source>
        <dbReference type="Proteomes" id="UP000002019"/>
    </source>
</evidence>
<evidence type="ECO:0000256" key="2">
    <source>
        <dbReference type="ARBA" id="ARBA00022814"/>
    </source>
</evidence>
<keyword evidence="9" id="KW-1185">Reference proteome</keyword>
<accession>B0VJ63</accession>
<evidence type="ECO:0000259" key="7">
    <source>
        <dbReference type="Pfam" id="PF01029"/>
    </source>
</evidence>
<dbReference type="HOGENOM" id="CLU_087843_3_3_0"/>
<evidence type="ECO:0000256" key="3">
    <source>
        <dbReference type="ARBA" id="ARBA00022884"/>
    </source>
</evidence>
<feature type="domain" description="NusB/RsmB/TIM44" evidence="7">
    <location>
        <begin position="5"/>
        <end position="142"/>
    </location>
</feature>
<dbReference type="GO" id="GO:0006353">
    <property type="term" value="P:DNA-templated transcription termination"/>
    <property type="evidence" value="ECO:0007669"/>
    <property type="project" value="UniProtKB-UniRule"/>
</dbReference>
<evidence type="ECO:0000256" key="4">
    <source>
        <dbReference type="ARBA" id="ARBA00023015"/>
    </source>
</evidence>
<dbReference type="Proteomes" id="UP000002019">
    <property type="component" value="Chromosome"/>
</dbReference>
<dbReference type="HAMAP" id="MF_00073">
    <property type="entry name" value="NusB"/>
    <property type="match status" value="1"/>
</dbReference>
<keyword evidence="4 6" id="KW-0805">Transcription regulation</keyword>
<dbReference type="OrthoDB" id="9811381at2"/>
<dbReference type="NCBIfam" id="TIGR01951">
    <property type="entry name" value="nusB"/>
    <property type="match status" value="1"/>
</dbReference>
<evidence type="ECO:0000313" key="8">
    <source>
        <dbReference type="EMBL" id="CAO81274.1"/>
    </source>
</evidence>
<dbReference type="AlphaFoldDB" id="B0VJ63"/>
<dbReference type="PANTHER" id="PTHR11078:SF3">
    <property type="entry name" value="ANTITERMINATION NUSB DOMAIN-CONTAINING PROTEIN"/>
    <property type="match status" value="1"/>
</dbReference>
<dbReference type="Gene3D" id="1.10.940.10">
    <property type="entry name" value="NusB-like"/>
    <property type="match status" value="1"/>
</dbReference>
<dbReference type="STRING" id="459349.CLOAM1422"/>
<keyword evidence="2 6" id="KW-0889">Transcription antitermination</keyword>
<gene>
    <name evidence="6 8" type="primary">nusB</name>
    <name evidence="8" type="ordered locus">CLOAM1422</name>
</gene>
<name>B0VJ63_CLOAI</name>
<dbReference type="GO" id="GO:0005829">
    <property type="term" value="C:cytosol"/>
    <property type="evidence" value="ECO:0007669"/>
    <property type="project" value="TreeGrafter"/>
</dbReference>
<dbReference type="GO" id="GO:0003723">
    <property type="term" value="F:RNA binding"/>
    <property type="evidence" value="ECO:0007669"/>
    <property type="project" value="UniProtKB-UniRule"/>
</dbReference>
<evidence type="ECO:0000256" key="6">
    <source>
        <dbReference type="HAMAP-Rule" id="MF_00073"/>
    </source>
</evidence>
<sequence>MGQRRKAREMAVQCLYSLEFSEVEKDYREYGLLNEYPDILLSLAEAEHIQPNSPVYAFADELVKNTIINIEQVESEIDKLSDNWELEDIALLDRSILCLAAYELLFTDTPAPVVINEAIEIAKKFSSEASGKFINGILDALNKEIIQKGKLTN</sequence>
<evidence type="ECO:0000256" key="1">
    <source>
        <dbReference type="ARBA" id="ARBA00005952"/>
    </source>
</evidence>
<dbReference type="KEGG" id="caci:CLOAM1422"/>
<protein>
    <recommendedName>
        <fullName evidence="6">Transcription antitermination protein NusB</fullName>
    </recommendedName>
    <alternativeName>
        <fullName evidence="6">Antitermination factor NusB</fullName>
    </alternativeName>
</protein>
<dbReference type="InterPro" id="IPR006027">
    <property type="entry name" value="NusB_RsmB_TIM44"/>
</dbReference>
<evidence type="ECO:0000256" key="5">
    <source>
        <dbReference type="ARBA" id="ARBA00023163"/>
    </source>
</evidence>
<keyword evidence="5 6" id="KW-0804">Transcription</keyword>
<proteinExistence type="inferred from homology"/>
<comment type="similarity">
    <text evidence="1 6">Belongs to the NusB family.</text>
</comment>
<dbReference type="EMBL" id="CU466930">
    <property type="protein sequence ID" value="CAO81274.1"/>
    <property type="molecule type" value="Genomic_DNA"/>
</dbReference>
<dbReference type="InterPro" id="IPR011605">
    <property type="entry name" value="NusB_fam"/>
</dbReference>
<dbReference type="eggNOG" id="COG0781">
    <property type="taxonomic scope" value="Bacteria"/>
</dbReference>
<dbReference type="RefSeq" id="WP_015425132.1">
    <property type="nucleotide sequence ID" value="NC_020449.1"/>
</dbReference>
<dbReference type="GO" id="GO:0031564">
    <property type="term" value="P:transcription antitermination"/>
    <property type="evidence" value="ECO:0007669"/>
    <property type="project" value="UniProtKB-KW"/>
</dbReference>
<dbReference type="SUPFAM" id="SSF48013">
    <property type="entry name" value="NusB-like"/>
    <property type="match status" value="1"/>
</dbReference>
<dbReference type="PANTHER" id="PTHR11078">
    <property type="entry name" value="N UTILIZATION SUBSTANCE PROTEIN B-RELATED"/>
    <property type="match status" value="1"/>
</dbReference>
<comment type="function">
    <text evidence="6">Involved in transcription antitermination. Required for transcription of ribosomal RNA (rRNA) genes. Binds specifically to the boxA antiterminator sequence of the ribosomal RNA (rrn) operons.</text>
</comment>
<organism evidence="8 9">
    <name type="scientific">Cloacimonas acidaminovorans (strain Evry)</name>
    <dbReference type="NCBI Taxonomy" id="459349"/>
    <lineage>
        <taxon>Bacteria</taxon>
        <taxon>Pseudomonadati</taxon>
        <taxon>Candidatus Cloacimonadota</taxon>
        <taxon>Candidatus Cloacimonadia</taxon>
        <taxon>Candidatus Cloacimonadales</taxon>
        <taxon>Candidatus Cloacimonadaceae</taxon>
        <taxon>Candidatus Cloacimonas</taxon>
    </lineage>
</organism>
<keyword evidence="3 6" id="KW-0694">RNA-binding</keyword>
<dbReference type="Pfam" id="PF01029">
    <property type="entry name" value="NusB"/>
    <property type="match status" value="1"/>
</dbReference>
<dbReference type="InterPro" id="IPR035926">
    <property type="entry name" value="NusB-like_sf"/>
</dbReference>
<reference evidence="8 9" key="1">
    <citation type="journal article" date="2008" name="J. Bacteriol.">
        <title>'Candidatus Cloacamonas acidaminovorans': genome sequence reconstruction provides a first glimpse of a new bacterial division.</title>
        <authorList>
            <person name="Pelletier E."/>
            <person name="Kreimeyer A."/>
            <person name="Bocs S."/>
            <person name="Rouy Z."/>
            <person name="Gyapay G."/>
            <person name="Chouari R."/>
            <person name="Riviere D."/>
            <person name="Ganesan A."/>
            <person name="Daegelen P."/>
            <person name="Sghir A."/>
            <person name="Cohen G.N."/>
            <person name="Medigue C."/>
            <person name="Weissenbach J."/>
            <person name="Le Paslier D."/>
        </authorList>
    </citation>
    <scope>NUCLEOTIDE SEQUENCE [LARGE SCALE GENOMIC DNA]</scope>
    <source>
        <strain evidence="9">Evry</strain>
    </source>
</reference>